<dbReference type="GO" id="GO:0005506">
    <property type="term" value="F:iron ion binding"/>
    <property type="evidence" value="ECO:0007669"/>
    <property type="project" value="InterPro"/>
</dbReference>
<keyword evidence="7 12" id="KW-0560">Oxidoreductase</keyword>
<evidence type="ECO:0000256" key="2">
    <source>
        <dbReference type="ARBA" id="ARBA00010617"/>
    </source>
</evidence>
<dbReference type="Proteomes" id="UP001443914">
    <property type="component" value="Unassembled WGS sequence"/>
</dbReference>
<organism evidence="14 15">
    <name type="scientific">Saponaria officinalis</name>
    <name type="common">Common soapwort</name>
    <name type="synonym">Lychnis saponaria</name>
    <dbReference type="NCBI Taxonomy" id="3572"/>
    <lineage>
        <taxon>Eukaryota</taxon>
        <taxon>Viridiplantae</taxon>
        <taxon>Streptophyta</taxon>
        <taxon>Embryophyta</taxon>
        <taxon>Tracheophyta</taxon>
        <taxon>Spermatophyta</taxon>
        <taxon>Magnoliopsida</taxon>
        <taxon>eudicotyledons</taxon>
        <taxon>Gunneridae</taxon>
        <taxon>Pentapetalae</taxon>
        <taxon>Caryophyllales</taxon>
        <taxon>Caryophyllaceae</taxon>
        <taxon>Caryophylleae</taxon>
        <taxon>Saponaria</taxon>
    </lineage>
</organism>
<evidence type="ECO:0000256" key="6">
    <source>
        <dbReference type="ARBA" id="ARBA00022989"/>
    </source>
</evidence>
<dbReference type="InterPro" id="IPR001128">
    <property type="entry name" value="Cyt_P450"/>
</dbReference>
<dbReference type="PRINTS" id="PR00463">
    <property type="entry name" value="EP450I"/>
</dbReference>
<dbReference type="GO" id="GO:0016705">
    <property type="term" value="F:oxidoreductase activity, acting on paired donors, with incorporation or reduction of molecular oxygen"/>
    <property type="evidence" value="ECO:0007669"/>
    <property type="project" value="InterPro"/>
</dbReference>
<evidence type="ECO:0000256" key="10">
    <source>
        <dbReference type="ARBA" id="ARBA00023136"/>
    </source>
</evidence>
<dbReference type="SUPFAM" id="SSF48264">
    <property type="entry name" value="Cytochrome P450"/>
    <property type="match status" value="1"/>
</dbReference>
<evidence type="ECO:0000256" key="1">
    <source>
        <dbReference type="ARBA" id="ARBA00004370"/>
    </source>
</evidence>
<dbReference type="GO" id="GO:0016020">
    <property type="term" value="C:membrane"/>
    <property type="evidence" value="ECO:0007669"/>
    <property type="project" value="UniProtKB-SubCell"/>
</dbReference>
<dbReference type="PROSITE" id="PS00086">
    <property type="entry name" value="CYTOCHROME_P450"/>
    <property type="match status" value="1"/>
</dbReference>
<name>A0AAW1IGF3_SAPOF</name>
<protein>
    <recommendedName>
        <fullName evidence="16">Cytochrome P450</fullName>
    </recommendedName>
</protein>
<dbReference type="GO" id="GO:0004497">
    <property type="term" value="F:monooxygenase activity"/>
    <property type="evidence" value="ECO:0007669"/>
    <property type="project" value="UniProtKB-KW"/>
</dbReference>
<evidence type="ECO:0000256" key="11">
    <source>
        <dbReference type="PIRSR" id="PIRSR602401-1"/>
    </source>
</evidence>
<dbReference type="PANTHER" id="PTHR24282">
    <property type="entry name" value="CYTOCHROME P450 FAMILY MEMBER"/>
    <property type="match status" value="1"/>
</dbReference>
<dbReference type="GO" id="GO:0020037">
    <property type="term" value="F:heme binding"/>
    <property type="evidence" value="ECO:0007669"/>
    <property type="project" value="InterPro"/>
</dbReference>
<keyword evidence="15" id="KW-1185">Reference proteome</keyword>
<dbReference type="InterPro" id="IPR002401">
    <property type="entry name" value="Cyt_P450_E_grp-I"/>
</dbReference>
<keyword evidence="3 11" id="KW-0349">Heme</keyword>
<dbReference type="Pfam" id="PF00067">
    <property type="entry name" value="p450"/>
    <property type="match status" value="1"/>
</dbReference>
<evidence type="ECO:0000256" key="5">
    <source>
        <dbReference type="ARBA" id="ARBA00022723"/>
    </source>
</evidence>
<feature type="binding site" description="axial binding residue" evidence="11">
    <location>
        <position position="478"/>
    </location>
    <ligand>
        <name>heme</name>
        <dbReference type="ChEBI" id="CHEBI:30413"/>
    </ligand>
    <ligandPart>
        <name>Fe</name>
        <dbReference type="ChEBI" id="CHEBI:18248"/>
    </ligandPart>
</feature>
<keyword evidence="10 13" id="KW-0472">Membrane</keyword>
<evidence type="ECO:0008006" key="16">
    <source>
        <dbReference type="Google" id="ProtNLM"/>
    </source>
</evidence>
<dbReference type="PANTHER" id="PTHR24282:SF255">
    <property type="entry name" value="CYTOCHROME P450 72A11-RELATED"/>
    <property type="match status" value="1"/>
</dbReference>
<dbReference type="PRINTS" id="PR00385">
    <property type="entry name" value="P450"/>
</dbReference>
<evidence type="ECO:0000256" key="13">
    <source>
        <dbReference type="SAM" id="Phobius"/>
    </source>
</evidence>
<evidence type="ECO:0000256" key="12">
    <source>
        <dbReference type="RuleBase" id="RU000461"/>
    </source>
</evidence>
<dbReference type="InterPro" id="IPR017972">
    <property type="entry name" value="Cyt_P450_CS"/>
</dbReference>
<evidence type="ECO:0000256" key="8">
    <source>
        <dbReference type="ARBA" id="ARBA00023004"/>
    </source>
</evidence>
<comment type="cofactor">
    <cofactor evidence="11">
        <name>heme</name>
        <dbReference type="ChEBI" id="CHEBI:30413"/>
    </cofactor>
</comment>
<evidence type="ECO:0000313" key="15">
    <source>
        <dbReference type="Proteomes" id="UP001443914"/>
    </source>
</evidence>
<reference evidence="14" key="1">
    <citation type="submission" date="2024-03" db="EMBL/GenBank/DDBJ databases">
        <title>WGS assembly of Saponaria officinalis var. Norfolk2.</title>
        <authorList>
            <person name="Jenkins J."/>
            <person name="Shu S."/>
            <person name="Grimwood J."/>
            <person name="Barry K."/>
            <person name="Goodstein D."/>
            <person name="Schmutz J."/>
            <person name="Leebens-Mack J."/>
            <person name="Osbourn A."/>
        </authorList>
    </citation>
    <scope>NUCLEOTIDE SEQUENCE [LARGE SCALE GENOMIC DNA]</scope>
    <source>
        <strain evidence="14">JIC</strain>
    </source>
</reference>
<keyword evidence="6 13" id="KW-1133">Transmembrane helix</keyword>
<dbReference type="Gene3D" id="1.10.630.10">
    <property type="entry name" value="Cytochrome P450"/>
    <property type="match status" value="1"/>
</dbReference>
<dbReference type="AlphaFoldDB" id="A0AAW1IGF3"/>
<dbReference type="InterPro" id="IPR050665">
    <property type="entry name" value="Cytochrome_P450_Monooxygen"/>
</dbReference>
<comment type="subcellular location">
    <subcellularLocation>
        <location evidence="1">Membrane</location>
    </subcellularLocation>
</comment>
<accession>A0AAW1IGF3</accession>
<keyword evidence="8 11" id="KW-0408">Iron</keyword>
<evidence type="ECO:0000256" key="3">
    <source>
        <dbReference type="ARBA" id="ARBA00022617"/>
    </source>
</evidence>
<dbReference type="FunFam" id="1.10.630.10:FF:000029">
    <property type="entry name" value="Cytochrome P450 734A1"/>
    <property type="match status" value="1"/>
</dbReference>
<sequence length="540" mass="61798">MIIMEVSSNYWISIAISLACILVATLSCSLYKWVWLNPKKFERILRDQGFQGNSYKFYYGDSIEKTKMLMHARSKPMSHLSNDHLPHTLPFYHHTTKNYGKRCFMWSGPVPMVNIRDTELMREILMKINEFQKPQTNPILQVVATGVFQLEGHAWAKHRKLLNPAFHMEKLKLMLPAFNASVSDLIQKWEKMAMASNTGSFEVDTWIYLHKLSADVISRAAFSSSYEEGQRIFELITEQLQLALPLLNSVYFPGWRFVPTKTNRRIMHIDREIKTLLKGIINKREKAIKAGEKTNDDLLGLLLESNHTELGNYNNVHNKMQKIGITLEEVIGECKIFYLAGQETTSTLLAWTLIMLAKHQDWQARARDEVLKAFGRNSPDFHALNHFKTINMILQEVLRLYPPVAELQRTVCEDIKVGDIFLPAGVLVNLPLLDVQQDENIWGSDAKEFNPNRFSQGIGKATGGNMSFFSFGWGPRICIGSNFAMIEARLALILILQHFTFELSPSYAHAPAAISTVQPQYGAPIIFKLLNSQVSERYIR</sequence>
<evidence type="ECO:0000256" key="7">
    <source>
        <dbReference type="ARBA" id="ARBA00023002"/>
    </source>
</evidence>
<keyword evidence="9 12" id="KW-0503">Monooxygenase</keyword>
<proteinExistence type="inferred from homology"/>
<dbReference type="EMBL" id="JBDFQZ010000009">
    <property type="protein sequence ID" value="KAK9688694.1"/>
    <property type="molecule type" value="Genomic_DNA"/>
</dbReference>
<evidence type="ECO:0000313" key="14">
    <source>
        <dbReference type="EMBL" id="KAK9688694.1"/>
    </source>
</evidence>
<dbReference type="InterPro" id="IPR036396">
    <property type="entry name" value="Cyt_P450_sf"/>
</dbReference>
<evidence type="ECO:0000256" key="9">
    <source>
        <dbReference type="ARBA" id="ARBA00023033"/>
    </source>
</evidence>
<comment type="similarity">
    <text evidence="2 12">Belongs to the cytochrome P450 family.</text>
</comment>
<gene>
    <name evidence="14" type="ORF">RND81_09G004500</name>
</gene>
<comment type="caution">
    <text evidence="14">The sequence shown here is derived from an EMBL/GenBank/DDBJ whole genome shotgun (WGS) entry which is preliminary data.</text>
</comment>
<keyword evidence="4 13" id="KW-0812">Transmembrane</keyword>
<evidence type="ECO:0000256" key="4">
    <source>
        <dbReference type="ARBA" id="ARBA00022692"/>
    </source>
</evidence>
<feature type="transmembrane region" description="Helical" evidence="13">
    <location>
        <begin position="12"/>
        <end position="36"/>
    </location>
</feature>
<keyword evidence="5 11" id="KW-0479">Metal-binding</keyword>